<dbReference type="PROSITE" id="PS51186">
    <property type="entry name" value="GNAT"/>
    <property type="match status" value="1"/>
</dbReference>
<protein>
    <submittedName>
        <fullName evidence="2">GCN5-related N-acetyltransferase</fullName>
    </submittedName>
</protein>
<name>A0A0C1EJA8_9BACT</name>
<dbReference type="EMBL" id="JSAM01000111">
    <property type="protein sequence ID" value="KIA76639.1"/>
    <property type="molecule type" value="Genomic_DNA"/>
</dbReference>
<dbReference type="Proteomes" id="UP000031307">
    <property type="component" value="Unassembled WGS sequence"/>
</dbReference>
<dbReference type="RefSeq" id="WP_013925772.1">
    <property type="nucleotide sequence ID" value="NZ_JSAM01000111.1"/>
</dbReference>
<evidence type="ECO:0000313" key="2">
    <source>
        <dbReference type="EMBL" id="KIA76639.1"/>
    </source>
</evidence>
<dbReference type="AlphaFoldDB" id="A0A0C1EJA8"/>
<gene>
    <name evidence="2" type="ORF">DB43_AA00640</name>
</gene>
<comment type="caution">
    <text evidence="2">The sequence shown here is derived from an EMBL/GenBank/DDBJ whole genome shotgun (WGS) entry which is preliminary data.</text>
</comment>
<dbReference type="Pfam" id="PF00583">
    <property type="entry name" value="Acetyltransf_1"/>
    <property type="match status" value="1"/>
</dbReference>
<proteinExistence type="predicted"/>
<evidence type="ECO:0000259" key="1">
    <source>
        <dbReference type="PROSITE" id="PS51186"/>
    </source>
</evidence>
<dbReference type="Gene3D" id="3.40.630.30">
    <property type="match status" value="1"/>
</dbReference>
<keyword evidence="2" id="KW-0808">Transferase</keyword>
<accession>A0A0C1EJA8</accession>
<organism evidence="2 3">
    <name type="scientific">Parachlamydia acanthamoebae</name>
    <dbReference type="NCBI Taxonomy" id="83552"/>
    <lineage>
        <taxon>Bacteria</taxon>
        <taxon>Pseudomonadati</taxon>
        <taxon>Chlamydiota</taxon>
        <taxon>Chlamydiia</taxon>
        <taxon>Parachlamydiales</taxon>
        <taxon>Parachlamydiaceae</taxon>
        <taxon>Parachlamydia</taxon>
    </lineage>
</organism>
<dbReference type="CDD" id="cd04301">
    <property type="entry name" value="NAT_SF"/>
    <property type="match status" value="1"/>
</dbReference>
<dbReference type="InterPro" id="IPR000182">
    <property type="entry name" value="GNAT_dom"/>
</dbReference>
<reference evidence="2 3" key="1">
    <citation type="journal article" date="2014" name="Mol. Biol. Evol.">
        <title>Massive expansion of Ubiquitination-related gene families within the Chlamydiae.</title>
        <authorList>
            <person name="Domman D."/>
            <person name="Collingro A."/>
            <person name="Lagkouvardos I."/>
            <person name="Gehre L."/>
            <person name="Weinmaier T."/>
            <person name="Rattei T."/>
            <person name="Subtil A."/>
            <person name="Horn M."/>
        </authorList>
    </citation>
    <scope>NUCLEOTIDE SEQUENCE [LARGE SCALE GENOMIC DNA]</scope>
    <source>
        <strain evidence="2 3">OEW1</strain>
    </source>
</reference>
<dbReference type="SUPFAM" id="SSF55729">
    <property type="entry name" value="Acyl-CoA N-acyltransferases (Nat)"/>
    <property type="match status" value="1"/>
</dbReference>
<dbReference type="InterPro" id="IPR016181">
    <property type="entry name" value="Acyl_CoA_acyltransferase"/>
</dbReference>
<feature type="domain" description="N-acetyltransferase" evidence="1">
    <location>
        <begin position="1"/>
        <end position="138"/>
    </location>
</feature>
<dbReference type="GO" id="GO:0016747">
    <property type="term" value="F:acyltransferase activity, transferring groups other than amino-acyl groups"/>
    <property type="evidence" value="ECO:0007669"/>
    <property type="project" value="InterPro"/>
</dbReference>
<evidence type="ECO:0000313" key="3">
    <source>
        <dbReference type="Proteomes" id="UP000031307"/>
    </source>
</evidence>
<sequence length="138" mass="15856">MKYSISIEDTLTDEDNKRIFEIINDYNWEVASVKADTLFISIRDAKKTLRGGLKGVGLCGSLYIQVLSIDPALRRKNLGTELLQKAEAYAKSKDYSLLYLDTFSFQALPFYLKNGYQIFSEFALDGNITRYFLKKQLK</sequence>